<evidence type="ECO:0000313" key="5">
    <source>
        <dbReference type="Proteomes" id="UP000739284"/>
    </source>
</evidence>
<comment type="caution">
    <text evidence="4">The sequence shown here is derived from an EMBL/GenBank/DDBJ whole genome shotgun (WGS) entry which is preliminary data.</text>
</comment>
<evidence type="ECO:0000259" key="3">
    <source>
        <dbReference type="PROSITE" id="PS51123"/>
    </source>
</evidence>
<dbReference type="InterPro" id="IPR006665">
    <property type="entry name" value="OmpA-like"/>
</dbReference>
<feature type="chain" id="PRO_5046347459" evidence="2">
    <location>
        <begin position="22"/>
        <end position="289"/>
    </location>
</feature>
<proteinExistence type="predicted"/>
<dbReference type="Pfam" id="PF00691">
    <property type="entry name" value="OmpA"/>
    <property type="match status" value="1"/>
</dbReference>
<organism evidence="4 5">
    <name type="scientific">Rahnella ecdela</name>
    <dbReference type="NCBI Taxonomy" id="2816250"/>
    <lineage>
        <taxon>Bacteria</taxon>
        <taxon>Pseudomonadati</taxon>
        <taxon>Pseudomonadota</taxon>
        <taxon>Gammaproteobacteria</taxon>
        <taxon>Enterobacterales</taxon>
        <taxon>Yersiniaceae</taxon>
        <taxon>Rahnella</taxon>
    </lineage>
</organism>
<dbReference type="PANTHER" id="PTHR30329:SF21">
    <property type="entry name" value="LIPOPROTEIN YIAD-RELATED"/>
    <property type="match status" value="1"/>
</dbReference>
<sequence length="289" mass="30847">MFKFSKKILFLALAATLVSQAAVSAESEGLKTAYQAVPDVANSQAQVVYFRTADGNVAQGNANVYIDGEFQTALLAGTYTTFCVKPGSHVLGSWLADAPQYKGKQDKQSVVELDGGKTYFLRAGETQGEVLKLVSKQEATPLLMQTRLQDILLSRASAVVPCQNEYKDYVLSSDVLFDFGKSDESNIKAGGRDAISNIAKELSQNSSKVVVVGHTDPIGSAQSNLTLGLKRADTVRSLLVSDGVNVESASATTAGSKEPVASGCEGLSRSQKIMCYAPDRRVVIRSYAK</sequence>
<dbReference type="RefSeq" id="WP_217147676.1">
    <property type="nucleotide sequence ID" value="NZ_JAFMOY010000092.1"/>
</dbReference>
<reference evidence="4 5" key="1">
    <citation type="submission" date="2021-03" db="EMBL/GenBank/DDBJ databases">
        <title>Five novel Rahnella species.</title>
        <authorList>
            <person name="Brady C."/>
            <person name="Asselin J."/>
            <person name="Beer S."/>
            <person name="Bruberg M.B."/>
            <person name="Crampton B."/>
            <person name="Venter S."/>
            <person name="Arnold D."/>
            <person name="Denman S."/>
        </authorList>
    </citation>
    <scope>NUCLEOTIDE SEQUENCE [LARGE SCALE GENOMIC DNA]</scope>
    <source>
        <strain evidence="4 5">FRB 231</strain>
    </source>
</reference>
<accession>A0ABS6L9M0</accession>
<name>A0ABS6L9M0_9GAMM</name>
<evidence type="ECO:0000256" key="2">
    <source>
        <dbReference type="SAM" id="SignalP"/>
    </source>
</evidence>
<keyword evidence="5" id="KW-1185">Reference proteome</keyword>
<dbReference type="PROSITE" id="PS51123">
    <property type="entry name" value="OMPA_2"/>
    <property type="match status" value="1"/>
</dbReference>
<feature type="signal peptide" evidence="2">
    <location>
        <begin position="1"/>
        <end position="21"/>
    </location>
</feature>
<evidence type="ECO:0000313" key="4">
    <source>
        <dbReference type="EMBL" id="MBU9843625.1"/>
    </source>
</evidence>
<gene>
    <name evidence="4" type="ORF">J1784_01010</name>
</gene>
<keyword evidence="2" id="KW-0732">Signal</keyword>
<protein>
    <submittedName>
        <fullName evidence="4">OmpA family protein</fullName>
    </submittedName>
</protein>
<keyword evidence="1" id="KW-0472">Membrane</keyword>
<dbReference type="CDD" id="cd07185">
    <property type="entry name" value="OmpA_C-like"/>
    <property type="match status" value="1"/>
</dbReference>
<dbReference type="InterPro" id="IPR050330">
    <property type="entry name" value="Bact_OuterMem_StrucFunc"/>
</dbReference>
<feature type="domain" description="OmpA-like" evidence="3">
    <location>
        <begin position="164"/>
        <end position="289"/>
    </location>
</feature>
<dbReference type="Proteomes" id="UP000739284">
    <property type="component" value="Unassembled WGS sequence"/>
</dbReference>
<dbReference type="EMBL" id="JAFMOY010000092">
    <property type="protein sequence ID" value="MBU9843625.1"/>
    <property type="molecule type" value="Genomic_DNA"/>
</dbReference>
<evidence type="ECO:0000256" key="1">
    <source>
        <dbReference type="PROSITE-ProRule" id="PRU00473"/>
    </source>
</evidence>
<dbReference type="PANTHER" id="PTHR30329">
    <property type="entry name" value="STATOR ELEMENT OF FLAGELLAR MOTOR COMPLEX"/>
    <property type="match status" value="1"/>
</dbReference>